<accession>A0AAE3ZG98</accession>
<dbReference type="RefSeq" id="WP_310278028.1">
    <property type="nucleotide sequence ID" value="NZ_JAVDXW010000001.1"/>
</dbReference>
<name>A0AAE3ZG98_9ACTN</name>
<sequence>MSVVEYPLNLDAAPQATGEPARTMALGRPSQRQEARLVAA</sequence>
<evidence type="ECO:0000256" key="1">
    <source>
        <dbReference type="SAM" id="MobiDB-lite"/>
    </source>
</evidence>
<comment type="caution">
    <text evidence="2">The sequence shown here is derived from an EMBL/GenBank/DDBJ whole genome shotgun (WGS) entry which is preliminary data.</text>
</comment>
<dbReference type="Proteomes" id="UP001180845">
    <property type="component" value="Unassembled WGS sequence"/>
</dbReference>
<evidence type="ECO:0000313" key="3">
    <source>
        <dbReference type="Proteomes" id="UP001180845"/>
    </source>
</evidence>
<protein>
    <submittedName>
        <fullName evidence="2">Uncharacterized protein</fullName>
    </submittedName>
</protein>
<dbReference type="AlphaFoldDB" id="A0AAE3ZG98"/>
<keyword evidence="3" id="KW-1185">Reference proteome</keyword>
<evidence type="ECO:0000313" key="2">
    <source>
        <dbReference type="EMBL" id="MDR7304368.1"/>
    </source>
</evidence>
<reference evidence="2" key="1">
    <citation type="submission" date="2023-07" db="EMBL/GenBank/DDBJ databases">
        <title>Sequencing the genomes of 1000 actinobacteria strains.</title>
        <authorList>
            <person name="Klenk H.-P."/>
        </authorList>
    </citation>
    <scope>NUCLEOTIDE SEQUENCE</scope>
    <source>
        <strain evidence="2">DSM 45977</strain>
    </source>
</reference>
<feature type="region of interest" description="Disordered" evidence="1">
    <location>
        <begin position="14"/>
        <end position="40"/>
    </location>
</feature>
<organism evidence="2 3">
    <name type="scientific">Haloactinomyces albus</name>
    <dbReference type="NCBI Taxonomy" id="1352928"/>
    <lineage>
        <taxon>Bacteria</taxon>
        <taxon>Bacillati</taxon>
        <taxon>Actinomycetota</taxon>
        <taxon>Actinomycetes</taxon>
        <taxon>Actinopolysporales</taxon>
        <taxon>Actinopolysporaceae</taxon>
        <taxon>Haloactinomyces</taxon>
    </lineage>
</organism>
<dbReference type="EMBL" id="JAVDXW010000001">
    <property type="protein sequence ID" value="MDR7304368.1"/>
    <property type="molecule type" value="Genomic_DNA"/>
</dbReference>
<proteinExistence type="predicted"/>
<feature type="compositionally biased region" description="Basic and acidic residues" evidence="1">
    <location>
        <begin position="31"/>
        <end position="40"/>
    </location>
</feature>
<gene>
    <name evidence="2" type="ORF">JOF55_004549</name>
</gene>